<keyword evidence="3" id="KW-0812">Transmembrane</keyword>
<keyword evidence="3" id="KW-1133">Transmembrane helix</keyword>
<evidence type="ECO:0000256" key="3">
    <source>
        <dbReference type="SAM" id="Phobius"/>
    </source>
</evidence>
<dbReference type="EMBL" id="CP036269">
    <property type="protein sequence ID" value="QDT42713.1"/>
    <property type="molecule type" value="Genomic_DNA"/>
</dbReference>
<reference evidence="4 5" key="1">
    <citation type="submission" date="2019-02" db="EMBL/GenBank/DDBJ databases">
        <title>Deep-cultivation of Planctomycetes and their phenomic and genomic characterization uncovers novel biology.</title>
        <authorList>
            <person name="Wiegand S."/>
            <person name="Jogler M."/>
            <person name="Boedeker C."/>
            <person name="Pinto D."/>
            <person name="Vollmers J."/>
            <person name="Rivas-Marin E."/>
            <person name="Kohn T."/>
            <person name="Peeters S.H."/>
            <person name="Heuer A."/>
            <person name="Rast P."/>
            <person name="Oberbeckmann S."/>
            <person name="Bunk B."/>
            <person name="Jeske O."/>
            <person name="Meyerdierks A."/>
            <person name="Storesund J.E."/>
            <person name="Kallscheuer N."/>
            <person name="Luecker S."/>
            <person name="Lage O.M."/>
            <person name="Pohl T."/>
            <person name="Merkel B.J."/>
            <person name="Hornburger P."/>
            <person name="Mueller R.-W."/>
            <person name="Bruemmer F."/>
            <person name="Labrenz M."/>
            <person name="Spormann A.M."/>
            <person name="Op den Camp H."/>
            <person name="Overmann J."/>
            <person name="Amann R."/>
            <person name="Jetten M.S.M."/>
            <person name="Mascher T."/>
            <person name="Medema M.H."/>
            <person name="Devos D.P."/>
            <person name="Kaster A.-K."/>
            <person name="Ovreas L."/>
            <person name="Rohde M."/>
            <person name="Galperin M.Y."/>
            <person name="Jogler C."/>
        </authorList>
    </citation>
    <scope>NUCLEOTIDE SEQUENCE [LARGE SCALE GENOMIC DNA]</scope>
    <source>
        <strain evidence="4 5">Pan241w</strain>
    </source>
</reference>
<evidence type="ECO:0000313" key="4">
    <source>
        <dbReference type="EMBL" id="QDT42713.1"/>
    </source>
</evidence>
<dbReference type="PANTHER" id="PTHR44227:SF3">
    <property type="entry name" value="PROTEIN O-MANNOSYL-TRANSFERASE TMTC4"/>
    <property type="match status" value="1"/>
</dbReference>
<feature type="transmembrane region" description="Helical" evidence="3">
    <location>
        <begin position="172"/>
        <end position="193"/>
    </location>
</feature>
<keyword evidence="3" id="KW-0472">Membrane</keyword>
<feature type="transmembrane region" description="Helical" evidence="3">
    <location>
        <begin position="145"/>
        <end position="165"/>
    </location>
</feature>
<accession>A0A517RFQ8</accession>
<evidence type="ECO:0000256" key="2">
    <source>
        <dbReference type="ARBA" id="ARBA00022803"/>
    </source>
</evidence>
<feature type="transmembrane region" description="Helical" evidence="3">
    <location>
        <begin position="67"/>
        <end position="89"/>
    </location>
</feature>
<organism evidence="4 5">
    <name type="scientific">Gimesia alba</name>
    <dbReference type="NCBI Taxonomy" id="2527973"/>
    <lineage>
        <taxon>Bacteria</taxon>
        <taxon>Pseudomonadati</taxon>
        <taxon>Planctomycetota</taxon>
        <taxon>Planctomycetia</taxon>
        <taxon>Planctomycetales</taxon>
        <taxon>Planctomycetaceae</taxon>
        <taxon>Gimesia</taxon>
    </lineage>
</organism>
<feature type="transmembrane region" description="Helical" evidence="3">
    <location>
        <begin position="360"/>
        <end position="384"/>
    </location>
</feature>
<proteinExistence type="predicted"/>
<feature type="transmembrane region" description="Helical" evidence="3">
    <location>
        <begin position="199"/>
        <end position="214"/>
    </location>
</feature>
<gene>
    <name evidence="4" type="ORF">Pan241w_28010</name>
</gene>
<dbReference type="KEGG" id="gaz:Pan241w_28010"/>
<dbReference type="PANTHER" id="PTHR44227">
    <property type="match status" value="1"/>
</dbReference>
<feature type="transmembrane region" description="Helical" evidence="3">
    <location>
        <begin position="334"/>
        <end position="353"/>
    </location>
</feature>
<evidence type="ECO:0000256" key="1">
    <source>
        <dbReference type="ARBA" id="ARBA00022737"/>
    </source>
</evidence>
<dbReference type="InterPro" id="IPR052346">
    <property type="entry name" value="O-mannosyl-transferase_TMTC"/>
</dbReference>
<keyword evidence="2" id="KW-0802">TPR repeat</keyword>
<sequence>MSDSLIDVSINHQTLQSVSGNPSTTYVKNTQGSFHLALRANGKGTMTNQDQQTLPWQLFQAIRTQKVPIISLGLTVLVSFGIAISFGFVNWDDPWYVIHNPLVKSWSPDNLQKIATQVVTRNYAPLTVFSFLVDHSLYGMWAGGYHLTNILLHLINSVLVFLLVTRLTHNRLIGWATAAVFAIHPVQVETVVWISSRKGLLSGAFILASLWYWLRKDRTLEQNTCGFLCFIFALLSKALAVIVPAIVFCFDYWVAKVPFREAVKRQIFPGCCALLLLVITMLAQTSELGGVRDHFGMSKLEILSVDTVIMSKYIQMLLWPDARSVLYDPPTSGISLNIMISIGVWLIAAWLFVRMGKRQPLILFAGATFVLLLIPVLNLFPITTLMNDRYLYLPCIPFFALLFSASLQLLELMRERILKPLLSPRHISGYLVPGIFGVLVLFLLTRYSLLTERYLTIWKDGLTLWRYTSQQVPQLPVVQIQLANSYHSQGESERAIAIIRQALQDTNPDELDRQRMEQKIQEWERQK</sequence>
<evidence type="ECO:0008006" key="6">
    <source>
        <dbReference type="Google" id="ProtNLM"/>
    </source>
</evidence>
<keyword evidence="1" id="KW-0677">Repeat</keyword>
<dbReference type="Proteomes" id="UP000317171">
    <property type="component" value="Chromosome"/>
</dbReference>
<protein>
    <recommendedName>
        <fullName evidence="6">Glycosyltransferase RgtA/B/C/D-like domain-containing protein</fullName>
    </recommendedName>
</protein>
<keyword evidence="5" id="KW-1185">Reference proteome</keyword>
<name>A0A517RFQ8_9PLAN</name>
<evidence type="ECO:0000313" key="5">
    <source>
        <dbReference type="Proteomes" id="UP000317171"/>
    </source>
</evidence>
<dbReference type="AlphaFoldDB" id="A0A517RFQ8"/>
<feature type="transmembrane region" description="Helical" evidence="3">
    <location>
        <begin position="226"/>
        <end position="254"/>
    </location>
</feature>
<feature type="transmembrane region" description="Helical" evidence="3">
    <location>
        <begin position="430"/>
        <end position="449"/>
    </location>
</feature>